<reference evidence="3" key="1">
    <citation type="submission" date="2023-03" db="EMBL/GenBank/DDBJ databases">
        <title>Massive genome expansion in bonnet fungi (Mycena s.s.) driven by repeated elements and novel gene families across ecological guilds.</title>
        <authorList>
            <consortium name="Lawrence Berkeley National Laboratory"/>
            <person name="Harder C.B."/>
            <person name="Miyauchi S."/>
            <person name="Viragh M."/>
            <person name="Kuo A."/>
            <person name="Thoen E."/>
            <person name="Andreopoulos B."/>
            <person name="Lu D."/>
            <person name="Skrede I."/>
            <person name="Drula E."/>
            <person name="Henrissat B."/>
            <person name="Morin E."/>
            <person name="Kohler A."/>
            <person name="Barry K."/>
            <person name="LaButti K."/>
            <person name="Morin E."/>
            <person name="Salamov A."/>
            <person name="Lipzen A."/>
            <person name="Mereny Z."/>
            <person name="Hegedus B."/>
            <person name="Baldrian P."/>
            <person name="Stursova M."/>
            <person name="Weitz H."/>
            <person name="Taylor A."/>
            <person name="Grigoriev I.V."/>
            <person name="Nagy L.G."/>
            <person name="Martin F."/>
            <person name="Kauserud H."/>
        </authorList>
    </citation>
    <scope>NUCLEOTIDE SEQUENCE</scope>
    <source>
        <strain evidence="3">CBHHK188m</strain>
    </source>
</reference>
<accession>A0AAD7HY14</accession>
<organism evidence="3 4">
    <name type="scientific">Mycena maculata</name>
    <dbReference type="NCBI Taxonomy" id="230809"/>
    <lineage>
        <taxon>Eukaryota</taxon>
        <taxon>Fungi</taxon>
        <taxon>Dikarya</taxon>
        <taxon>Basidiomycota</taxon>
        <taxon>Agaricomycotina</taxon>
        <taxon>Agaricomycetes</taxon>
        <taxon>Agaricomycetidae</taxon>
        <taxon>Agaricales</taxon>
        <taxon>Marasmiineae</taxon>
        <taxon>Mycenaceae</taxon>
        <taxon>Mycena</taxon>
    </lineage>
</organism>
<dbReference type="AlphaFoldDB" id="A0AAD7HY14"/>
<evidence type="ECO:0000313" key="3">
    <source>
        <dbReference type="EMBL" id="KAJ7730991.1"/>
    </source>
</evidence>
<keyword evidence="2" id="KW-0472">Membrane</keyword>
<comment type="caution">
    <text evidence="3">The sequence shown here is derived from an EMBL/GenBank/DDBJ whole genome shotgun (WGS) entry which is preliminary data.</text>
</comment>
<dbReference type="EMBL" id="JARJLG010000186">
    <property type="protein sequence ID" value="KAJ7730991.1"/>
    <property type="molecule type" value="Genomic_DNA"/>
</dbReference>
<keyword evidence="2" id="KW-0812">Transmembrane</keyword>
<keyword evidence="2" id="KW-1133">Transmembrane helix</keyword>
<evidence type="ECO:0000313" key="4">
    <source>
        <dbReference type="Proteomes" id="UP001215280"/>
    </source>
</evidence>
<evidence type="ECO:0000256" key="1">
    <source>
        <dbReference type="SAM" id="MobiDB-lite"/>
    </source>
</evidence>
<keyword evidence="4" id="KW-1185">Reference proteome</keyword>
<proteinExistence type="predicted"/>
<dbReference type="Proteomes" id="UP001215280">
    <property type="component" value="Unassembled WGS sequence"/>
</dbReference>
<name>A0AAD7HY14_9AGAR</name>
<evidence type="ECO:0008006" key="5">
    <source>
        <dbReference type="Google" id="ProtNLM"/>
    </source>
</evidence>
<protein>
    <recommendedName>
        <fullName evidence="5">Transmembrane protein</fullName>
    </recommendedName>
</protein>
<gene>
    <name evidence="3" type="ORF">DFH07DRAFT_968941</name>
</gene>
<feature type="region of interest" description="Disordered" evidence="1">
    <location>
        <begin position="262"/>
        <end position="301"/>
    </location>
</feature>
<feature type="transmembrane region" description="Helical" evidence="2">
    <location>
        <begin position="6"/>
        <end position="25"/>
    </location>
</feature>
<evidence type="ECO:0000256" key="2">
    <source>
        <dbReference type="SAM" id="Phobius"/>
    </source>
</evidence>
<sequence>MVVFAFSLDALVVALVVSFFPATLFQVINPLPSVTTTPSLSASISPMETLTHAELDALEELVVWSHFPAIAPDVGEPAIAAPIDTPFTIGTISSTDDDDHSIVCLAPFRSLCLTSDTVWLVALPAMILVLYALVFAAALDAEPRDPFLHIVVLAANEEEHTFPADIAVLSDVATAPQKITSPGEAPMLPLCIEMASSRLLAILPADVSPSADSLTSTPAGEDGLFFRRVDRVRARTETLTLLPRASPRVRTRTAPGHIQNHVTDARRSSSPSVANGDYIPRPNRVRGRTEEPTVPPRAFPRTRTRTAPAQLVLVPASPTPAGAAVRRIIPLDMPALSASVSPKPPMTPATFTYPTSPVVPRTGQDRSTLASRIVYHGRSCAPVTSIARQPIFSSPYYAAQNSFVHACAQPYTDAPPRATVGSKTTVLTGGVMLGTAPRAR</sequence>
<feature type="transmembrane region" description="Helical" evidence="2">
    <location>
        <begin position="118"/>
        <end position="139"/>
    </location>
</feature>